<accession>A0AAN8C5F5</accession>
<dbReference type="Proteomes" id="UP001335648">
    <property type="component" value="Unassembled WGS sequence"/>
</dbReference>
<gene>
    <name evidence="2" type="ORF">CesoFtcFv8_012045</name>
</gene>
<feature type="region of interest" description="Disordered" evidence="1">
    <location>
        <begin position="1"/>
        <end position="84"/>
    </location>
</feature>
<name>A0AAN8C5F5_9TELE</name>
<keyword evidence="3" id="KW-1185">Reference proteome</keyword>
<dbReference type="EMBL" id="JAULUE010002054">
    <property type="protein sequence ID" value="KAK5895453.1"/>
    <property type="molecule type" value="Genomic_DNA"/>
</dbReference>
<evidence type="ECO:0000313" key="3">
    <source>
        <dbReference type="Proteomes" id="UP001335648"/>
    </source>
</evidence>
<sequence length="84" mass="9318">MQQILLKKPQHAHIKATVSPHHERTISRNTPKYTSIPHRAAVITHTEESPLPSGRLQSLWSASRGSSSVNEHNTLPSGQEVSYS</sequence>
<evidence type="ECO:0000313" key="2">
    <source>
        <dbReference type="EMBL" id="KAK5895453.1"/>
    </source>
</evidence>
<feature type="compositionally biased region" description="Polar residues" evidence="1">
    <location>
        <begin position="55"/>
        <end position="84"/>
    </location>
</feature>
<evidence type="ECO:0000256" key="1">
    <source>
        <dbReference type="SAM" id="MobiDB-lite"/>
    </source>
</evidence>
<reference evidence="2 3" key="1">
    <citation type="journal article" date="2023" name="Mol. Biol. Evol.">
        <title>Genomics of Secondarily Temperate Adaptation in the Only Non-Antarctic Icefish.</title>
        <authorList>
            <person name="Rivera-Colon A.G."/>
            <person name="Rayamajhi N."/>
            <person name="Minhas B.F."/>
            <person name="Madrigal G."/>
            <person name="Bilyk K.T."/>
            <person name="Yoon V."/>
            <person name="Hune M."/>
            <person name="Gregory S."/>
            <person name="Cheng C.H.C."/>
            <person name="Catchen J.M."/>
        </authorList>
    </citation>
    <scope>NUCLEOTIDE SEQUENCE [LARGE SCALE GENOMIC DNA]</scope>
    <source>
        <strain evidence="2">JC2023a</strain>
    </source>
</reference>
<organism evidence="2 3">
    <name type="scientific">Champsocephalus esox</name>
    <name type="common">pike icefish</name>
    <dbReference type="NCBI Taxonomy" id="159716"/>
    <lineage>
        <taxon>Eukaryota</taxon>
        <taxon>Metazoa</taxon>
        <taxon>Chordata</taxon>
        <taxon>Craniata</taxon>
        <taxon>Vertebrata</taxon>
        <taxon>Euteleostomi</taxon>
        <taxon>Actinopterygii</taxon>
        <taxon>Neopterygii</taxon>
        <taxon>Teleostei</taxon>
        <taxon>Neoteleostei</taxon>
        <taxon>Acanthomorphata</taxon>
        <taxon>Eupercaria</taxon>
        <taxon>Perciformes</taxon>
        <taxon>Notothenioidei</taxon>
        <taxon>Channichthyidae</taxon>
        <taxon>Champsocephalus</taxon>
    </lineage>
</organism>
<dbReference type="AlphaFoldDB" id="A0AAN8C5F5"/>
<protein>
    <submittedName>
        <fullName evidence="2">Uncharacterized protein</fullName>
    </submittedName>
</protein>
<proteinExistence type="predicted"/>
<comment type="caution">
    <text evidence="2">The sequence shown here is derived from an EMBL/GenBank/DDBJ whole genome shotgun (WGS) entry which is preliminary data.</text>
</comment>